<accession>A0A0K0F1F4</accession>
<name>A0A0K0F1F4_STRVS</name>
<feature type="region of interest" description="Disordered" evidence="1">
    <location>
        <begin position="98"/>
        <end position="133"/>
    </location>
</feature>
<dbReference type="Proteomes" id="UP000035680">
    <property type="component" value="Unassembled WGS sequence"/>
</dbReference>
<evidence type="ECO:0000313" key="3">
    <source>
        <dbReference type="WBParaSite" id="SVE_0262800.1"/>
    </source>
</evidence>
<sequence>MNCSDSKLERLNDSKLSVCRFPSIENMVYMDLDKLGKKKMSKKVVNDEESITFDKFVFPNNMKIFKEKVVLVKEKSQPSISKVEKNKTTLVESFIKRREDRINSGKNSNKPNPLEKKSSRNRPNVISSKTRVKTESIKSQLSIEEDSVCPDCPYCIEDRVMETKNLIKRIKISNDK</sequence>
<evidence type="ECO:0000313" key="2">
    <source>
        <dbReference type="Proteomes" id="UP000035680"/>
    </source>
</evidence>
<keyword evidence="2" id="KW-1185">Reference proteome</keyword>
<proteinExistence type="predicted"/>
<protein>
    <submittedName>
        <fullName evidence="3">Uncharacterized protein</fullName>
    </submittedName>
</protein>
<dbReference type="AlphaFoldDB" id="A0A0K0F1F4"/>
<reference evidence="3" key="2">
    <citation type="submission" date="2015-08" db="UniProtKB">
        <authorList>
            <consortium name="WormBaseParasite"/>
        </authorList>
    </citation>
    <scope>IDENTIFICATION</scope>
</reference>
<dbReference type="WBParaSite" id="SVE_0262800.1">
    <property type="protein sequence ID" value="SVE_0262800.1"/>
    <property type="gene ID" value="SVE_0262800"/>
</dbReference>
<evidence type="ECO:0000256" key="1">
    <source>
        <dbReference type="SAM" id="MobiDB-lite"/>
    </source>
</evidence>
<organism evidence="2 3">
    <name type="scientific">Strongyloides venezuelensis</name>
    <name type="common">Threadworm</name>
    <dbReference type="NCBI Taxonomy" id="75913"/>
    <lineage>
        <taxon>Eukaryota</taxon>
        <taxon>Metazoa</taxon>
        <taxon>Ecdysozoa</taxon>
        <taxon>Nematoda</taxon>
        <taxon>Chromadorea</taxon>
        <taxon>Rhabditida</taxon>
        <taxon>Tylenchina</taxon>
        <taxon>Panagrolaimomorpha</taxon>
        <taxon>Strongyloidoidea</taxon>
        <taxon>Strongyloididae</taxon>
        <taxon>Strongyloides</taxon>
    </lineage>
</organism>
<reference evidence="2" key="1">
    <citation type="submission" date="2014-07" db="EMBL/GenBank/DDBJ databases">
        <authorList>
            <person name="Martin A.A"/>
            <person name="De Silva N."/>
        </authorList>
    </citation>
    <scope>NUCLEOTIDE SEQUENCE</scope>
</reference>